<comment type="caution">
    <text evidence="1">The sequence shown here is derived from an EMBL/GenBank/DDBJ whole genome shotgun (WGS) entry which is preliminary data.</text>
</comment>
<sequence>MPDFTLLELAAAAFATWRLTALLVYDRGPFGIFLRLRERLGIVHDDNGDAVSWPDGGLGRMFTCVWCLSFWTTLAVCVILWVEPYVVMVLAVWGVATFMEALRNRS</sequence>
<protein>
    <recommendedName>
        <fullName evidence="2">DUF1360 domain-containing protein</fullName>
    </recommendedName>
</protein>
<evidence type="ECO:0000313" key="1">
    <source>
        <dbReference type="EMBL" id="KKM62837.1"/>
    </source>
</evidence>
<dbReference type="InterPro" id="IPR010773">
    <property type="entry name" value="Mycophage_PG1_Gp7"/>
</dbReference>
<name>A0A0F9M0R7_9ZZZZ</name>
<accession>A0A0F9M0R7</accession>
<reference evidence="1" key="1">
    <citation type="journal article" date="2015" name="Nature">
        <title>Complex archaea that bridge the gap between prokaryotes and eukaryotes.</title>
        <authorList>
            <person name="Spang A."/>
            <person name="Saw J.H."/>
            <person name="Jorgensen S.L."/>
            <person name="Zaremba-Niedzwiedzka K."/>
            <person name="Martijn J."/>
            <person name="Lind A.E."/>
            <person name="van Eijk R."/>
            <person name="Schleper C."/>
            <person name="Guy L."/>
            <person name="Ettema T.J."/>
        </authorList>
    </citation>
    <scope>NUCLEOTIDE SEQUENCE</scope>
</reference>
<gene>
    <name evidence="1" type="ORF">LCGC14_1517600</name>
</gene>
<proteinExistence type="predicted"/>
<dbReference type="EMBL" id="LAZR01011217">
    <property type="protein sequence ID" value="KKM62837.1"/>
    <property type="molecule type" value="Genomic_DNA"/>
</dbReference>
<organism evidence="1">
    <name type="scientific">marine sediment metagenome</name>
    <dbReference type="NCBI Taxonomy" id="412755"/>
    <lineage>
        <taxon>unclassified sequences</taxon>
        <taxon>metagenomes</taxon>
        <taxon>ecological metagenomes</taxon>
    </lineage>
</organism>
<dbReference type="AlphaFoldDB" id="A0A0F9M0R7"/>
<dbReference type="Pfam" id="PF07098">
    <property type="entry name" value="DUF1360"/>
    <property type="match status" value="1"/>
</dbReference>
<evidence type="ECO:0008006" key="2">
    <source>
        <dbReference type="Google" id="ProtNLM"/>
    </source>
</evidence>